<evidence type="ECO:0000256" key="1">
    <source>
        <dbReference type="ARBA" id="ARBA00004123"/>
    </source>
</evidence>
<dbReference type="PANTHER" id="PTHR15607:SF14">
    <property type="entry name" value="SYNAPTONEMAL COMPLEX PROTEIN 2-LIKE"/>
    <property type="match status" value="1"/>
</dbReference>
<organism evidence="9 10">
    <name type="scientific">Alligator mississippiensis</name>
    <name type="common">American alligator</name>
    <dbReference type="NCBI Taxonomy" id="8496"/>
    <lineage>
        <taxon>Eukaryota</taxon>
        <taxon>Metazoa</taxon>
        <taxon>Chordata</taxon>
        <taxon>Craniata</taxon>
        <taxon>Vertebrata</taxon>
        <taxon>Euteleostomi</taxon>
        <taxon>Archelosauria</taxon>
        <taxon>Archosauria</taxon>
        <taxon>Crocodylia</taxon>
        <taxon>Alligatoridae</taxon>
        <taxon>Alligatorinae</taxon>
        <taxon>Alligator</taxon>
    </lineage>
</organism>
<evidence type="ECO:0000256" key="6">
    <source>
        <dbReference type="SAM" id="MobiDB-lite"/>
    </source>
</evidence>
<dbReference type="InterPro" id="IPR016024">
    <property type="entry name" value="ARM-type_fold"/>
</dbReference>
<gene>
    <name evidence="9" type="primary">SYCP2L-1</name>
    <name evidence="9" type="ORF">Y1Q_0019059</name>
</gene>
<feature type="domain" description="Synaptonemal complex protein 2 Spt16M-like" evidence="8">
    <location>
        <begin position="291"/>
        <end position="356"/>
    </location>
</feature>
<feature type="compositionally biased region" description="Polar residues" evidence="6">
    <location>
        <begin position="464"/>
        <end position="480"/>
    </location>
</feature>
<evidence type="ECO:0000259" key="8">
    <source>
        <dbReference type="Pfam" id="PF18584"/>
    </source>
</evidence>
<dbReference type="AlphaFoldDB" id="A0A151N0T2"/>
<proteinExistence type="inferred from homology"/>
<keyword evidence="10" id="KW-1185">Reference proteome</keyword>
<evidence type="ECO:0000259" key="7">
    <source>
        <dbReference type="Pfam" id="PF18581"/>
    </source>
</evidence>
<feature type="domain" description="Synaptonemal complex protein 2 Spt16M-like" evidence="8">
    <location>
        <begin position="400"/>
        <end position="445"/>
    </location>
</feature>
<evidence type="ECO:0000256" key="5">
    <source>
        <dbReference type="ARBA" id="ARBA00023242"/>
    </source>
</evidence>
<dbReference type="SUPFAM" id="SSF48371">
    <property type="entry name" value="ARM repeat"/>
    <property type="match status" value="1"/>
</dbReference>
<accession>A0A151N0T2</accession>
<reference evidence="9 10" key="1">
    <citation type="journal article" date="2012" name="Genome Biol.">
        <title>Sequencing three crocodilian genomes to illuminate the evolution of archosaurs and amniotes.</title>
        <authorList>
            <person name="St John J.A."/>
            <person name="Braun E.L."/>
            <person name="Isberg S.R."/>
            <person name="Miles L.G."/>
            <person name="Chong A.Y."/>
            <person name="Gongora J."/>
            <person name="Dalzell P."/>
            <person name="Moran C."/>
            <person name="Bed'hom B."/>
            <person name="Abzhanov A."/>
            <person name="Burgess S.C."/>
            <person name="Cooksey A.M."/>
            <person name="Castoe T.A."/>
            <person name="Crawford N.G."/>
            <person name="Densmore L.D."/>
            <person name="Drew J.C."/>
            <person name="Edwards S.V."/>
            <person name="Faircloth B.C."/>
            <person name="Fujita M.K."/>
            <person name="Greenwold M.J."/>
            <person name="Hoffmann F.G."/>
            <person name="Howard J.M."/>
            <person name="Iguchi T."/>
            <person name="Janes D.E."/>
            <person name="Khan S.Y."/>
            <person name="Kohno S."/>
            <person name="de Koning A.J."/>
            <person name="Lance S.L."/>
            <person name="McCarthy F.M."/>
            <person name="McCormack J.E."/>
            <person name="Merchant M.E."/>
            <person name="Peterson D.G."/>
            <person name="Pollock D.D."/>
            <person name="Pourmand N."/>
            <person name="Raney B.J."/>
            <person name="Roessler K.A."/>
            <person name="Sanford J.R."/>
            <person name="Sawyer R.H."/>
            <person name="Schmidt C.J."/>
            <person name="Triplett E.W."/>
            <person name="Tuberville T.D."/>
            <person name="Venegas-Anaya M."/>
            <person name="Howard J.T."/>
            <person name="Jarvis E.D."/>
            <person name="Guillette L.J.Jr."/>
            <person name="Glenn T.C."/>
            <person name="Green R.E."/>
            <person name="Ray D.A."/>
        </authorList>
    </citation>
    <scope>NUCLEOTIDE SEQUENCE [LARGE SCALE GENOMIC DNA]</scope>
    <source>
        <strain evidence="9">KSC_2009_1</strain>
    </source>
</reference>
<dbReference type="Pfam" id="PF18581">
    <property type="entry name" value="SYCP2_ARLD"/>
    <property type="match status" value="1"/>
</dbReference>
<dbReference type="EMBL" id="AKHW03004164">
    <property type="protein sequence ID" value="KYO30433.1"/>
    <property type="molecule type" value="Genomic_DNA"/>
</dbReference>
<evidence type="ECO:0000256" key="4">
    <source>
        <dbReference type="ARBA" id="ARBA00022454"/>
    </source>
</evidence>
<comment type="similarity">
    <text evidence="3">Belongs to the SYCP2 family.</text>
</comment>
<dbReference type="InterPro" id="IPR040560">
    <property type="entry name" value="SYCP2_SLD"/>
</dbReference>
<dbReference type="STRING" id="8496.A0A151N0T2"/>
<name>A0A151N0T2_ALLMI</name>
<feature type="region of interest" description="Disordered" evidence="6">
    <location>
        <begin position="786"/>
        <end position="806"/>
    </location>
</feature>
<dbReference type="InterPro" id="IPR041322">
    <property type="entry name" value="SYCP2_ARLD"/>
</dbReference>
<protein>
    <submittedName>
        <fullName evidence="9">Synaptonemal complex protein 2-like isoform E</fullName>
    </submittedName>
</protein>
<comment type="subcellular location">
    <subcellularLocation>
        <location evidence="2">Chromosome</location>
    </subcellularLocation>
    <subcellularLocation>
        <location evidence="1">Nucleus</location>
    </subcellularLocation>
</comment>
<dbReference type="GO" id="GO:0000800">
    <property type="term" value="C:lateral element"/>
    <property type="evidence" value="ECO:0007669"/>
    <property type="project" value="TreeGrafter"/>
</dbReference>
<keyword evidence="4" id="KW-0158">Chromosome</keyword>
<evidence type="ECO:0000256" key="2">
    <source>
        <dbReference type="ARBA" id="ARBA00004286"/>
    </source>
</evidence>
<evidence type="ECO:0000313" key="9">
    <source>
        <dbReference type="EMBL" id="KYO30433.1"/>
    </source>
</evidence>
<sequence>MEAEKESPEGSSDLNGNMEARTEYYLESLITDVFKGKGFQKISELFQEKEICPPQKFSKQLFNQLDKVLKKELDKNEFQNVSVLLKCIQLYFKSDPQEGASLLIQQGLIPKMVTWFERTREFLMLIEPAQNNYLMKLVEDFFDSALVICKCDNEGKKQLLESFLPDLGQLVTEGNISCAVRQEALRTFNSLLDSVPREERKKIPLSEEMCALTKDLAKTILEVGDYDLQVALSEALCRLMTKKWRDDLVHHWFEDNYLAEAFKEIKDREFETDCRKFLNQLNERLGDKRRVYSVPCVFAVADMDEVKKPSDEKLEEFWIDFNLGSQSLTFYIDSPEGALWESVRLSKEAVSSYSVKGFCLTATEISGLAGLILGPKRHFLSDHPNRDLNKKLLPWGTNSEVDGQKEVKILMKHPATVHGREVTKIKLVFTTQFDILSVLKKILGEDKIMIIMGQEDPVSEEAQTRQNGTLTTCESTYLQQTKDTSSTEKTDSLSDILASQYSDQSGTLLTRITSSSVSTSTASQPTEMGVTNHVQAPETEAVVSLIPSAKFKTPSPRMSDKPSELPVAEDPDIQVVRELSPKDDALEKKKRRTSLVKQMIELKEESYKFETSSDPGSHVEVTEAKQKILGQRVYENGSAKRESGKVGRRLSDYRKHLFSESNHDTTSNSQSEKSWILDSQKKPLLKAQDYTRRRPRLRSKLKVLPLSSASSGSDYQTKKVGVSRPRVHQDILRKETKSSTATLDLSAVRSPGDLETEDLTLPFNESVHGHSDTGEGMSQKFENMSSKLGPDHKKYRNKRKVSDLSPGDVLRKPKLMKWETNLSSPRVSSEPRNLFVTVEKKKEPQTGQKTDDLDDVFYSKILDEDVSDTGVIAAFESFTNQLKKTFWSKYKRMEILAQNALKTSEKTVSALLNQIHQCRLNKLENFHKIVVQELATLEDDAQTLSGLEKATVDFWNKQSIKLSSFCDHQKKRIQAMDSVLEETTKSFKDTVQNAKYENLVEKVEESSKVVIVPSD</sequence>
<feature type="region of interest" description="Disordered" evidence="6">
    <location>
        <begin position="459"/>
        <end position="492"/>
    </location>
</feature>
<dbReference type="Proteomes" id="UP000050525">
    <property type="component" value="Unassembled WGS sequence"/>
</dbReference>
<feature type="domain" description="Synaptonemal complex protein 2 armadillo-repeat-like" evidence="7">
    <location>
        <begin position="26"/>
        <end position="199"/>
    </location>
</feature>
<keyword evidence="5" id="KW-0539">Nucleus</keyword>
<dbReference type="GO" id="GO:0000779">
    <property type="term" value="C:condensed chromosome, centromeric region"/>
    <property type="evidence" value="ECO:0007669"/>
    <property type="project" value="TreeGrafter"/>
</dbReference>
<dbReference type="Pfam" id="PF18584">
    <property type="entry name" value="SYCP2_SLD"/>
    <property type="match status" value="2"/>
</dbReference>
<dbReference type="InterPro" id="IPR024835">
    <property type="entry name" value="SYCP2-like"/>
</dbReference>
<evidence type="ECO:0000313" key="10">
    <source>
        <dbReference type="Proteomes" id="UP000050525"/>
    </source>
</evidence>
<comment type="caution">
    <text evidence="9">The sequence shown here is derived from an EMBL/GenBank/DDBJ whole genome shotgun (WGS) entry which is preliminary data.</text>
</comment>
<evidence type="ECO:0000256" key="3">
    <source>
        <dbReference type="ARBA" id="ARBA00007960"/>
    </source>
</evidence>
<dbReference type="PANTHER" id="PTHR15607">
    <property type="entry name" value="SYNAPTONEMAL COMPLEX PROTEIN-RELATED"/>
    <property type="match status" value="1"/>
</dbReference>
<dbReference type="GO" id="GO:0140013">
    <property type="term" value="P:meiotic nuclear division"/>
    <property type="evidence" value="ECO:0007669"/>
    <property type="project" value="TreeGrafter"/>
</dbReference>